<feature type="transmembrane region" description="Helical" evidence="8">
    <location>
        <begin position="307"/>
        <end position="329"/>
    </location>
</feature>
<keyword evidence="4" id="KW-1003">Cell membrane</keyword>
<evidence type="ECO:0000256" key="6">
    <source>
        <dbReference type="ARBA" id="ARBA00022989"/>
    </source>
</evidence>
<dbReference type="AlphaFoldDB" id="A0A5C4MP69"/>
<evidence type="ECO:0000256" key="2">
    <source>
        <dbReference type="ARBA" id="ARBA00007069"/>
    </source>
</evidence>
<reference evidence="10 11" key="1">
    <citation type="submission" date="2019-06" db="EMBL/GenBank/DDBJ databases">
        <title>YIM 131921 draft genome.</title>
        <authorList>
            <person name="Jiang L."/>
        </authorList>
    </citation>
    <scope>NUCLEOTIDE SEQUENCE [LARGE SCALE GENOMIC DNA]</scope>
    <source>
        <strain evidence="10 11">YIM 131921</strain>
    </source>
</reference>
<dbReference type="CDD" id="cd06261">
    <property type="entry name" value="TM_PBP2"/>
    <property type="match status" value="1"/>
</dbReference>
<evidence type="ECO:0000256" key="4">
    <source>
        <dbReference type="ARBA" id="ARBA00022475"/>
    </source>
</evidence>
<evidence type="ECO:0000313" key="10">
    <source>
        <dbReference type="EMBL" id="TNC47619.1"/>
    </source>
</evidence>
<gene>
    <name evidence="10" type="ORF">FHG66_16390</name>
</gene>
<dbReference type="GO" id="GO:0005886">
    <property type="term" value="C:plasma membrane"/>
    <property type="evidence" value="ECO:0007669"/>
    <property type="project" value="UniProtKB-SubCell"/>
</dbReference>
<dbReference type="EMBL" id="VDFU01000024">
    <property type="protein sequence ID" value="TNC47619.1"/>
    <property type="molecule type" value="Genomic_DNA"/>
</dbReference>
<feature type="transmembrane region" description="Helical" evidence="8">
    <location>
        <begin position="209"/>
        <end position="228"/>
    </location>
</feature>
<evidence type="ECO:0000259" key="9">
    <source>
        <dbReference type="PROSITE" id="PS50928"/>
    </source>
</evidence>
<dbReference type="PANTHER" id="PTHR42929">
    <property type="entry name" value="INNER MEMBRANE ABC TRANSPORTER PERMEASE PROTEIN YDCU-RELATED-RELATED"/>
    <property type="match status" value="1"/>
</dbReference>
<dbReference type="InterPro" id="IPR035906">
    <property type="entry name" value="MetI-like_sf"/>
</dbReference>
<feature type="transmembrane region" description="Helical" evidence="8">
    <location>
        <begin position="108"/>
        <end position="129"/>
    </location>
</feature>
<keyword evidence="11" id="KW-1185">Reference proteome</keyword>
<keyword evidence="7 8" id="KW-0472">Membrane</keyword>
<dbReference type="OrthoDB" id="7056428at2"/>
<dbReference type="Proteomes" id="UP000305887">
    <property type="component" value="Unassembled WGS sequence"/>
</dbReference>
<dbReference type="Gene3D" id="1.10.3720.10">
    <property type="entry name" value="MetI-like"/>
    <property type="match status" value="1"/>
</dbReference>
<feature type="transmembrane region" description="Helical" evidence="8">
    <location>
        <begin position="44"/>
        <end position="66"/>
    </location>
</feature>
<keyword evidence="5 8" id="KW-0812">Transmembrane</keyword>
<evidence type="ECO:0000313" key="11">
    <source>
        <dbReference type="Proteomes" id="UP000305887"/>
    </source>
</evidence>
<evidence type="ECO:0000256" key="8">
    <source>
        <dbReference type="RuleBase" id="RU363032"/>
    </source>
</evidence>
<feature type="transmembrane region" description="Helical" evidence="8">
    <location>
        <begin position="141"/>
        <end position="162"/>
    </location>
</feature>
<dbReference type="GO" id="GO:0055085">
    <property type="term" value="P:transmembrane transport"/>
    <property type="evidence" value="ECO:0007669"/>
    <property type="project" value="InterPro"/>
</dbReference>
<evidence type="ECO:0000256" key="5">
    <source>
        <dbReference type="ARBA" id="ARBA00022692"/>
    </source>
</evidence>
<dbReference type="SUPFAM" id="SSF161098">
    <property type="entry name" value="MetI-like"/>
    <property type="match status" value="1"/>
</dbReference>
<feature type="transmembrane region" description="Helical" evidence="8">
    <location>
        <begin position="263"/>
        <end position="287"/>
    </location>
</feature>
<evidence type="ECO:0000256" key="1">
    <source>
        <dbReference type="ARBA" id="ARBA00004651"/>
    </source>
</evidence>
<proteinExistence type="inferred from homology"/>
<protein>
    <submittedName>
        <fullName evidence="10">ABC transporter permease subunit</fullName>
    </submittedName>
</protein>
<dbReference type="Pfam" id="PF00528">
    <property type="entry name" value="BPD_transp_1"/>
    <property type="match status" value="1"/>
</dbReference>
<evidence type="ECO:0000256" key="3">
    <source>
        <dbReference type="ARBA" id="ARBA00022448"/>
    </source>
</evidence>
<comment type="caution">
    <text evidence="10">The sequence shown here is derived from an EMBL/GenBank/DDBJ whole genome shotgun (WGS) entry which is preliminary data.</text>
</comment>
<organism evidence="10 11">
    <name type="scientific">Rubellimicrobium rubrum</name>
    <dbReference type="NCBI Taxonomy" id="2585369"/>
    <lineage>
        <taxon>Bacteria</taxon>
        <taxon>Pseudomonadati</taxon>
        <taxon>Pseudomonadota</taxon>
        <taxon>Alphaproteobacteria</taxon>
        <taxon>Rhodobacterales</taxon>
        <taxon>Roseobacteraceae</taxon>
        <taxon>Rubellimicrobium</taxon>
    </lineage>
</organism>
<sequence length="341" mass="37408">MSVVGHPEPAMAESPRKARADAVQAADDRGALGHRFLRAGVTTLIWCVVLFLCVVPLGLVVAISFGHKVEGAGWEWAFTFENYYRFLVGANWPAETTFLYLTQLYWSMRYAVVASVLAVATALPFTYLLTRQSRRAQARWLVFLLTSLSLSEVFIVMGWDIILSNNSGLPVLFSASGLTDWMKATGWFDVLRDWGLASPRNVKFKTSEFATVLTMSYLVWPYAVILLYPALSRLDPSMAEAARTMGARPWTVARTVILPAVRLPLMGTALLLFVFLLGGYVAVTVFADPAKQTTAVSVFEHVRGSTLNAPFGAAQSVILLVTAAAFLVLGQRLSRRSEGAS</sequence>
<comment type="subcellular location">
    <subcellularLocation>
        <location evidence="1 8">Cell membrane</location>
        <topology evidence="1 8">Multi-pass membrane protein</topology>
    </subcellularLocation>
</comment>
<evidence type="ECO:0000256" key="7">
    <source>
        <dbReference type="ARBA" id="ARBA00023136"/>
    </source>
</evidence>
<accession>A0A5C4MP69</accession>
<dbReference type="InterPro" id="IPR000515">
    <property type="entry name" value="MetI-like"/>
</dbReference>
<comment type="similarity">
    <text evidence="2">Belongs to the binding-protein-dependent transport system permease family. CysTW subfamily.</text>
</comment>
<dbReference type="RefSeq" id="WP_139078130.1">
    <property type="nucleotide sequence ID" value="NZ_VDFU01000024.1"/>
</dbReference>
<keyword evidence="3 8" id="KW-0813">Transport</keyword>
<dbReference type="PROSITE" id="PS50928">
    <property type="entry name" value="ABC_TM1"/>
    <property type="match status" value="1"/>
</dbReference>
<keyword evidence="6 8" id="KW-1133">Transmembrane helix</keyword>
<feature type="domain" description="ABC transmembrane type-1" evidence="9">
    <location>
        <begin position="104"/>
        <end position="330"/>
    </location>
</feature>
<name>A0A5C4MP69_9RHOB</name>
<dbReference type="PANTHER" id="PTHR42929:SF1">
    <property type="entry name" value="INNER MEMBRANE ABC TRANSPORTER PERMEASE PROTEIN YDCU-RELATED"/>
    <property type="match status" value="1"/>
</dbReference>